<evidence type="ECO:0000256" key="4">
    <source>
        <dbReference type="ARBA" id="ARBA00023015"/>
    </source>
</evidence>
<sequence length="875" mass="97676">MNALPNASAAPKSESPDASSKRIRISRACDFCRRKKVKCHFTPGTPCSNCVSYGVSCEFTDNAKKRGPPKGFIDGLEKRIRRIESILAGGAAAGIDEPHPTQQPCPFQQQQQQHQQQQQPFVVSRKGYVRSKAPSAKHIRCVGDTSMLLLLQKKLSIGRISELMNHIAPGPDFHQYGRELVQVLDDQVSMSQLFPDAMHLQRGVNFWIYTTTGADRHTSDRLLQIYFLNIHPVLPVVDKVEFLRQYRDQADNFPAAELMNAMFGAAARFVEYETQHSETTMKPEARWDVPAGWSDHFFDQVESFLRTNPGNSSLSTAQAMILLINTTSKMTAKSSASWLMNGLGQALGLHRCCSEWKISNEEKELRRRIWWGMFIGDRFQAAALGRPTSIREEDADVEYPSTVVSWREVLDEPSGPEDDAYPRFPSSTFRPASLDGSVELYQIFLQLVKLSEILGRILLGMYTPGARRCSAVQGYDAIVTRLDYELTEWHQGFPLALKNTKHKDFDEKNGYFASSIASILLAYFSCLILLHRPFIERDVSASDEKTRSSYVSFRISTSAASRGVRIAERMTGRDFMMFPYLFNVYPILQFCLIHLYNARNPDVRISTAGRKDLRKSLQFVERVKNISSRTKSLYDVVQLIMKNLGGDLQLSSSSSSHSSPIGHHASPRREPVSTTAGVPRKVSDVGRGSNPPPPPSPMQQQQLTPKHEATTTIPSDAFSIEQQSHASPSHSESSFSEAFTLKQFGFDVPMDNSSAAAFLQQQDMTSFTSTPLVGGGGGGPTSSLYPSYPPQQPTVPDSTTAPYPSSVMNTTAMQPQQFYGMFPGQDASAAQSNFRNNPNNPFVSLPSSMDWSDWIQWMVQRGPSDNNGWQPYPST</sequence>
<dbReference type="CDD" id="cd00067">
    <property type="entry name" value="GAL4"/>
    <property type="match status" value="1"/>
</dbReference>
<dbReference type="Pfam" id="PF04082">
    <property type="entry name" value="Fungal_trans"/>
    <property type="match status" value="1"/>
</dbReference>
<organism evidence="10 11">
    <name type="scientific">Lichtheimia ornata</name>
    <dbReference type="NCBI Taxonomy" id="688661"/>
    <lineage>
        <taxon>Eukaryota</taxon>
        <taxon>Fungi</taxon>
        <taxon>Fungi incertae sedis</taxon>
        <taxon>Mucoromycota</taxon>
        <taxon>Mucoromycotina</taxon>
        <taxon>Mucoromycetes</taxon>
        <taxon>Mucorales</taxon>
        <taxon>Lichtheimiaceae</taxon>
        <taxon>Lichtheimia</taxon>
    </lineage>
</organism>
<dbReference type="SMART" id="SM00066">
    <property type="entry name" value="GAL4"/>
    <property type="match status" value="1"/>
</dbReference>
<dbReference type="SMART" id="SM00906">
    <property type="entry name" value="Fungal_trans"/>
    <property type="match status" value="1"/>
</dbReference>
<keyword evidence="6" id="KW-0804">Transcription</keyword>
<dbReference type="InterPro" id="IPR036864">
    <property type="entry name" value="Zn2-C6_fun-type_DNA-bd_sf"/>
</dbReference>
<feature type="compositionally biased region" description="Low complexity" evidence="8">
    <location>
        <begin position="100"/>
        <end position="117"/>
    </location>
</feature>
<keyword evidence="4" id="KW-0805">Transcription regulation</keyword>
<dbReference type="PROSITE" id="PS50048">
    <property type="entry name" value="ZN2_CY6_FUNGAL_2"/>
    <property type="match status" value="1"/>
</dbReference>
<dbReference type="Gene3D" id="4.10.240.10">
    <property type="entry name" value="Zn(2)-C6 fungal-type DNA-binding domain"/>
    <property type="match status" value="1"/>
</dbReference>
<proteinExistence type="predicted"/>
<dbReference type="GO" id="GO:0008270">
    <property type="term" value="F:zinc ion binding"/>
    <property type="evidence" value="ECO:0007669"/>
    <property type="project" value="InterPro"/>
</dbReference>
<keyword evidence="3" id="KW-0862">Zinc</keyword>
<keyword evidence="2" id="KW-0479">Metal-binding</keyword>
<gene>
    <name evidence="10" type="ORF">O0I10_004959</name>
</gene>
<evidence type="ECO:0000259" key="9">
    <source>
        <dbReference type="PROSITE" id="PS50048"/>
    </source>
</evidence>
<keyword evidence="11" id="KW-1185">Reference proteome</keyword>
<comment type="caution">
    <text evidence="10">The sequence shown here is derived from an EMBL/GenBank/DDBJ whole genome shotgun (WGS) entry which is preliminary data.</text>
</comment>
<dbReference type="EMBL" id="JARTCD010000019">
    <property type="protein sequence ID" value="KAJ8659245.1"/>
    <property type="molecule type" value="Genomic_DNA"/>
</dbReference>
<evidence type="ECO:0000256" key="2">
    <source>
        <dbReference type="ARBA" id="ARBA00022723"/>
    </source>
</evidence>
<feature type="region of interest" description="Disordered" evidence="8">
    <location>
        <begin position="1"/>
        <end position="20"/>
    </location>
</feature>
<evidence type="ECO:0000256" key="7">
    <source>
        <dbReference type="ARBA" id="ARBA00023242"/>
    </source>
</evidence>
<dbReference type="GeneID" id="83212372"/>
<dbReference type="AlphaFoldDB" id="A0AAD7V5L1"/>
<protein>
    <recommendedName>
        <fullName evidence="9">Zn(2)-C6 fungal-type domain-containing protein</fullName>
    </recommendedName>
</protein>
<dbReference type="CDD" id="cd12148">
    <property type="entry name" value="fungal_TF_MHR"/>
    <property type="match status" value="1"/>
</dbReference>
<evidence type="ECO:0000313" key="10">
    <source>
        <dbReference type="EMBL" id="KAJ8659245.1"/>
    </source>
</evidence>
<evidence type="ECO:0000256" key="8">
    <source>
        <dbReference type="SAM" id="MobiDB-lite"/>
    </source>
</evidence>
<dbReference type="RefSeq" id="XP_058344158.1">
    <property type="nucleotide sequence ID" value="XM_058485008.1"/>
</dbReference>
<dbReference type="GO" id="GO:0000981">
    <property type="term" value="F:DNA-binding transcription factor activity, RNA polymerase II-specific"/>
    <property type="evidence" value="ECO:0007669"/>
    <property type="project" value="InterPro"/>
</dbReference>
<dbReference type="Proteomes" id="UP001234581">
    <property type="component" value="Unassembled WGS sequence"/>
</dbReference>
<dbReference type="InterPro" id="IPR001138">
    <property type="entry name" value="Zn2Cys6_DnaBD"/>
</dbReference>
<dbReference type="InterPro" id="IPR007219">
    <property type="entry name" value="XnlR_reg_dom"/>
</dbReference>
<comment type="subcellular location">
    <subcellularLocation>
        <location evidence="1">Nucleus</location>
    </subcellularLocation>
</comment>
<keyword evidence="7" id="KW-0539">Nucleus</keyword>
<evidence type="ECO:0000313" key="11">
    <source>
        <dbReference type="Proteomes" id="UP001234581"/>
    </source>
</evidence>
<dbReference type="Pfam" id="PF00172">
    <property type="entry name" value="Zn_clus"/>
    <property type="match status" value="1"/>
</dbReference>
<evidence type="ECO:0000256" key="3">
    <source>
        <dbReference type="ARBA" id="ARBA00022833"/>
    </source>
</evidence>
<feature type="region of interest" description="Disordered" evidence="8">
    <location>
        <begin position="649"/>
        <end position="709"/>
    </location>
</feature>
<dbReference type="GO" id="GO:0003677">
    <property type="term" value="F:DNA binding"/>
    <property type="evidence" value="ECO:0007669"/>
    <property type="project" value="UniProtKB-KW"/>
</dbReference>
<keyword evidence="5" id="KW-0238">DNA-binding</keyword>
<evidence type="ECO:0000256" key="6">
    <source>
        <dbReference type="ARBA" id="ARBA00023163"/>
    </source>
</evidence>
<evidence type="ECO:0000256" key="1">
    <source>
        <dbReference type="ARBA" id="ARBA00004123"/>
    </source>
</evidence>
<feature type="domain" description="Zn(2)-C6 fungal-type" evidence="9">
    <location>
        <begin position="28"/>
        <end position="59"/>
    </location>
</feature>
<dbReference type="GO" id="GO:0005634">
    <property type="term" value="C:nucleus"/>
    <property type="evidence" value="ECO:0007669"/>
    <property type="project" value="UniProtKB-SubCell"/>
</dbReference>
<feature type="region of interest" description="Disordered" evidence="8">
    <location>
        <begin position="93"/>
        <end position="117"/>
    </location>
</feature>
<dbReference type="PROSITE" id="PS00463">
    <property type="entry name" value="ZN2_CY6_FUNGAL_1"/>
    <property type="match status" value="1"/>
</dbReference>
<dbReference type="GO" id="GO:0006351">
    <property type="term" value="P:DNA-templated transcription"/>
    <property type="evidence" value="ECO:0007669"/>
    <property type="project" value="InterPro"/>
</dbReference>
<evidence type="ECO:0000256" key="5">
    <source>
        <dbReference type="ARBA" id="ARBA00023125"/>
    </source>
</evidence>
<dbReference type="InterPro" id="IPR051615">
    <property type="entry name" value="Transcr_Regulatory_Elem"/>
</dbReference>
<dbReference type="SUPFAM" id="SSF57701">
    <property type="entry name" value="Zn2/Cys6 DNA-binding domain"/>
    <property type="match status" value="1"/>
</dbReference>
<dbReference type="PANTHER" id="PTHR31313">
    <property type="entry name" value="TY1 ENHANCER ACTIVATOR"/>
    <property type="match status" value="1"/>
</dbReference>
<accession>A0AAD7V5L1</accession>
<name>A0AAD7V5L1_9FUNG</name>
<dbReference type="PANTHER" id="PTHR31313:SF81">
    <property type="entry name" value="TY1 ENHANCER ACTIVATOR"/>
    <property type="match status" value="1"/>
</dbReference>
<reference evidence="10 11" key="1">
    <citation type="submission" date="2023-03" db="EMBL/GenBank/DDBJ databases">
        <title>Genome sequence of Lichtheimia ornata CBS 291.66.</title>
        <authorList>
            <person name="Mohabir J.T."/>
            <person name="Shea T.P."/>
            <person name="Kurbessoian T."/>
            <person name="Berby B."/>
            <person name="Fontaine J."/>
            <person name="Livny J."/>
            <person name="Gnirke A."/>
            <person name="Stajich J.E."/>
            <person name="Cuomo C.A."/>
        </authorList>
    </citation>
    <scope>NUCLEOTIDE SEQUENCE [LARGE SCALE GENOMIC DNA]</scope>
    <source>
        <strain evidence="10">CBS 291.66</strain>
    </source>
</reference>